<dbReference type="EMBL" id="CAJVPW010065976">
    <property type="protein sequence ID" value="CAG8787655.1"/>
    <property type="molecule type" value="Genomic_DNA"/>
</dbReference>
<evidence type="ECO:0000313" key="1">
    <source>
        <dbReference type="EMBL" id="CAG8787655.1"/>
    </source>
</evidence>
<evidence type="ECO:0000313" key="2">
    <source>
        <dbReference type="Proteomes" id="UP000789366"/>
    </source>
</evidence>
<organism evidence="1 2">
    <name type="scientific">Cetraspora pellucida</name>
    <dbReference type="NCBI Taxonomy" id="1433469"/>
    <lineage>
        <taxon>Eukaryota</taxon>
        <taxon>Fungi</taxon>
        <taxon>Fungi incertae sedis</taxon>
        <taxon>Mucoromycota</taxon>
        <taxon>Glomeromycotina</taxon>
        <taxon>Glomeromycetes</taxon>
        <taxon>Diversisporales</taxon>
        <taxon>Gigasporaceae</taxon>
        <taxon>Cetraspora</taxon>
    </lineage>
</organism>
<dbReference type="Proteomes" id="UP000789366">
    <property type="component" value="Unassembled WGS sequence"/>
</dbReference>
<accession>A0ACA9RD84</accession>
<keyword evidence="2" id="KW-1185">Reference proteome</keyword>
<protein>
    <submittedName>
        <fullName evidence="1">5534_t:CDS:1</fullName>
    </submittedName>
</protein>
<proteinExistence type="predicted"/>
<name>A0ACA9RD84_9GLOM</name>
<sequence length="41" mass="4973">KQELVRREYLHDTDIDLGYTELLDLQEIEIERNANWRGAQK</sequence>
<feature type="non-terminal residue" evidence="1">
    <location>
        <position position="1"/>
    </location>
</feature>
<comment type="caution">
    <text evidence="1">The sequence shown here is derived from an EMBL/GenBank/DDBJ whole genome shotgun (WGS) entry which is preliminary data.</text>
</comment>
<feature type="non-terminal residue" evidence="1">
    <location>
        <position position="41"/>
    </location>
</feature>
<gene>
    <name evidence="1" type="ORF">SPELUC_LOCUS16946</name>
</gene>
<reference evidence="1" key="1">
    <citation type="submission" date="2021-06" db="EMBL/GenBank/DDBJ databases">
        <authorList>
            <person name="Kallberg Y."/>
            <person name="Tangrot J."/>
            <person name="Rosling A."/>
        </authorList>
    </citation>
    <scope>NUCLEOTIDE SEQUENCE</scope>
    <source>
        <strain evidence="1">28 12/20/2015</strain>
    </source>
</reference>